<accession>A0A5B7KAU7</accession>
<dbReference type="Proteomes" id="UP000324222">
    <property type="component" value="Unassembled WGS sequence"/>
</dbReference>
<comment type="caution">
    <text evidence="1">The sequence shown here is derived from an EMBL/GenBank/DDBJ whole genome shotgun (WGS) entry which is preliminary data.</text>
</comment>
<evidence type="ECO:0000313" key="2">
    <source>
        <dbReference type="Proteomes" id="UP000324222"/>
    </source>
</evidence>
<keyword evidence="2" id="KW-1185">Reference proteome</keyword>
<organism evidence="1 2">
    <name type="scientific">Portunus trituberculatus</name>
    <name type="common">Swimming crab</name>
    <name type="synonym">Neptunus trituberculatus</name>
    <dbReference type="NCBI Taxonomy" id="210409"/>
    <lineage>
        <taxon>Eukaryota</taxon>
        <taxon>Metazoa</taxon>
        <taxon>Ecdysozoa</taxon>
        <taxon>Arthropoda</taxon>
        <taxon>Crustacea</taxon>
        <taxon>Multicrustacea</taxon>
        <taxon>Malacostraca</taxon>
        <taxon>Eumalacostraca</taxon>
        <taxon>Eucarida</taxon>
        <taxon>Decapoda</taxon>
        <taxon>Pleocyemata</taxon>
        <taxon>Brachyura</taxon>
        <taxon>Eubrachyura</taxon>
        <taxon>Portunoidea</taxon>
        <taxon>Portunidae</taxon>
        <taxon>Portuninae</taxon>
        <taxon>Portunus</taxon>
    </lineage>
</organism>
<evidence type="ECO:0000313" key="1">
    <source>
        <dbReference type="EMBL" id="MPD06061.1"/>
    </source>
</evidence>
<reference evidence="1 2" key="1">
    <citation type="submission" date="2019-05" db="EMBL/GenBank/DDBJ databases">
        <title>Another draft genome of Portunus trituberculatus and its Hox gene families provides insights of decapod evolution.</title>
        <authorList>
            <person name="Jeong J.-H."/>
            <person name="Song I."/>
            <person name="Kim S."/>
            <person name="Choi T."/>
            <person name="Kim D."/>
            <person name="Ryu S."/>
            <person name="Kim W."/>
        </authorList>
    </citation>
    <scope>NUCLEOTIDE SEQUENCE [LARGE SCALE GENOMIC DNA]</scope>
    <source>
        <tissue evidence="1">Muscle</tissue>
    </source>
</reference>
<proteinExistence type="predicted"/>
<sequence length="77" mass="8909">MKIWTMLITHSLGSDPGGRTVHSTLLEPTMFRYGLLLLLVASSCVLGLADKPRRLYEPPRQTYDYREVRISYHLFLN</sequence>
<dbReference type="AlphaFoldDB" id="A0A5B7KAU7"/>
<protein>
    <submittedName>
        <fullName evidence="1">Uncharacterized protein</fullName>
    </submittedName>
</protein>
<dbReference type="EMBL" id="VSRR010149256">
    <property type="protein sequence ID" value="MPD06061.1"/>
    <property type="molecule type" value="Genomic_DNA"/>
</dbReference>
<name>A0A5B7KAU7_PORTR</name>
<gene>
    <name evidence="1" type="ORF">E2C01_101842</name>
</gene>